<comment type="similarity">
    <text evidence="5">Belongs to the ZapD family.</text>
</comment>
<dbReference type="Gene3D" id="2.60.440.10">
    <property type="entry name" value="YacF-like domains"/>
    <property type="match status" value="1"/>
</dbReference>
<dbReference type="SUPFAM" id="SSF160950">
    <property type="entry name" value="YacF-like"/>
    <property type="match status" value="1"/>
</dbReference>
<organism evidence="6 7">
    <name type="scientific">Halochromatium salexigens</name>
    <name type="common">Chromatium salexigens</name>
    <dbReference type="NCBI Taxonomy" id="49447"/>
    <lineage>
        <taxon>Bacteria</taxon>
        <taxon>Pseudomonadati</taxon>
        <taxon>Pseudomonadota</taxon>
        <taxon>Gammaproteobacteria</taxon>
        <taxon>Chromatiales</taxon>
        <taxon>Chromatiaceae</taxon>
        <taxon>Halochromatium</taxon>
    </lineage>
</organism>
<dbReference type="GO" id="GO:0005737">
    <property type="term" value="C:cytoplasm"/>
    <property type="evidence" value="ECO:0007669"/>
    <property type="project" value="UniProtKB-SubCell"/>
</dbReference>
<dbReference type="InterPro" id="IPR027462">
    <property type="entry name" value="ZapD_C"/>
</dbReference>
<comment type="subcellular location">
    <subcellularLocation>
        <location evidence="5">Cytoplasm</location>
    </subcellularLocation>
    <text evidence="5">Localizes to mid-cell in an FtsZ-dependent manner.</text>
</comment>
<dbReference type="GO" id="GO:0043093">
    <property type="term" value="P:FtsZ-dependent cytokinesis"/>
    <property type="evidence" value="ECO:0007669"/>
    <property type="project" value="UniProtKB-UniRule"/>
</dbReference>
<keyword evidence="7" id="KW-1185">Reference proteome</keyword>
<dbReference type="PANTHER" id="PTHR39455:SF1">
    <property type="entry name" value="CELL DIVISION PROTEIN ZAPD"/>
    <property type="match status" value="1"/>
</dbReference>
<keyword evidence="2 5" id="KW-0132">Cell division</keyword>
<dbReference type="EMBL" id="NHSF01000074">
    <property type="protein sequence ID" value="MBK5932046.1"/>
    <property type="molecule type" value="Genomic_DNA"/>
</dbReference>
<dbReference type="InterPro" id="IPR009777">
    <property type="entry name" value="ZapD"/>
</dbReference>
<evidence type="ECO:0000256" key="4">
    <source>
        <dbReference type="ARBA" id="ARBA00023306"/>
    </source>
</evidence>
<dbReference type="GO" id="GO:0000917">
    <property type="term" value="P:division septum assembly"/>
    <property type="evidence" value="ECO:0007669"/>
    <property type="project" value="UniProtKB-KW"/>
</dbReference>
<keyword evidence="4 5" id="KW-0131">Cell cycle</keyword>
<protein>
    <recommendedName>
        <fullName evidence="5">Cell division protein ZapD</fullName>
    </recommendedName>
    <alternativeName>
        <fullName evidence="5">Z ring-associated protein D</fullName>
    </alternativeName>
</protein>
<evidence type="ECO:0000313" key="6">
    <source>
        <dbReference type="EMBL" id="MBK5932046.1"/>
    </source>
</evidence>
<keyword evidence="1 5" id="KW-0963">Cytoplasm</keyword>
<comment type="function">
    <text evidence="5">Cell division factor that enhances FtsZ-ring assembly. Directly interacts with FtsZ and promotes bundling of FtsZ protofilaments, with a reduction in FtsZ GTPase activity.</text>
</comment>
<evidence type="ECO:0000256" key="3">
    <source>
        <dbReference type="ARBA" id="ARBA00023210"/>
    </source>
</evidence>
<proteinExistence type="inferred from homology"/>
<comment type="caution">
    <text evidence="6">The sequence shown here is derived from an EMBL/GenBank/DDBJ whole genome shotgun (WGS) entry which is preliminary data.</text>
</comment>
<dbReference type="Pfam" id="PF07072">
    <property type="entry name" value="ZapD"/>
    <property type="match status" value="1"/>
</dbReference>
<dbReference type="GO" id="GO:0032153">
    <property type="term" value="C:cell division site"/>
    <property type="evidence" value="ECO:0007669"/>
    <property type="project" value="TreeGrafter"/>
</dbReference>
<dbReference type="Proteomes" id="UP001296967">
    <property type="component" value="Unassembled WGS sequence"/>
</dbReference>
<dbReference type="InterPro" id="IPR036268">
    <property type="entry name" value="ZapD_sf"/>
</dbReference>
<dbReference type="NCBIfam" id="NF003656">
    <property type="entry name" value="PRK05287.1-4"/>
    <property type="match status" value="1"/>
</dbReference>
<dbReference type="PANTHER" id="PTHR39455">
    <property type="entry name" value="CELL DIVISION PROTEIN ZAPD"/>
    <property type="match status" value="1"/>
</dbReference>
<evidence type="ECO:0000256" key="1">
    <source>
        <dbReference type="ARBA" id="ARBA00022490"/>
    </source>
</evidence>
<evidence type="ECO:0000313" key="7">
    <source>
        <dbReference type="Proteomes" id="UP001296967"/>
    </source>
</evidence>
<sequence length="255" mass="28600">MSQEMIFEHPLNERIRTFLRLEHLFEKVDYFVAQSAHWSTRAALDGLLDIVTITARADIKTELLKEIDRNLSTLARVRHQPGVDQSALKEVVDGLEQAAASIHDIPGQIGSKARDDDFLKAIAQRNSIPGGACSFDVPLYHHFLTQPIEQRRARMAGWTDEIQPVSEAIRLVLSLARTSATPRQLIAPEGFFQEALDLQVPAQLIRVGIGLEWAVYPEISGHKNRFSLRFMEASTAGRPVQSSEDVPFKLTCCVF</sequence>
<reference evidence="6" key="1">
    <citation type="submission" date="2017-05" db="EMBL/GenBank/DDBJ databases">
        <authorList>
            <person name="Imhoff J.F."/>
            <person name="Rahn T."/>
            <person name="Kuenzel S."/>
            <person name="Neulinger S.C."/>
        </authorList>
    </citation>
    <scope>NUCLEOTIDE SEQUENCE</scope>
    <source>
        <strain evidence="6">DSM 4395</strain>
    </source>
</reference>
<reference evidence="6" key="2">
    <citation type="journal article" date="2020" name="Microorganisms">
        <title>Osmotic Adaptation and Compatible Solute Biosynthesis of Phototrophic Bacteria as Revealed from Genome Analyses.</title>
        <authorList>
            <person name="Imhoff J.F."/>
            <person name="Rahn T."/>
            <person name="Kunzel S."/>
            <person name="Keller A."/>
            <person name="Neulinger S.C."/>
        </authorList>
    </citation>
    <scope>NUCLEOTIDE SEQUENCE</scope>
    <source>
        <strain evidence="6">DSM 4395</strain>
    </source>
</reference>
<evidence type="ECO:0000256" key="2">
    <source>
        <dbReference type="ARBA" id="ARBA00022618"/>
    </source>
</evidence>
<gene>
    <name evidence="5" type="primary">zapD</name>
    <name evidence="6" type="ORF">CCR82_16280</name>
</gene>
<comment type="subunit">
    <text evidence="5">Interacts with FtsZ.</text>
</comment>
<dbReference type="HAMAP" id="MF_01092">
    <property type="entry name" value="ZapD"/>
    <property type="match status" value="1"/>
</dbReference>
<keyword evidence="3 5" id="KW-0717">Septation</keyword>
<dbReference type="RefSeq" id="WP_201246885.1">
    <property type="nucleotide sequence ID" value="NZ_NHSF01000074.1"/>
</dbReference>
<evidence type="ECO:0000256" key="5">
    <source>
        <dbReference type="HAMAP-Rule" id="MF_01092"/>
    </source>
</evidence>
<name>A0AAJ0UIQ2_HALSE</name>
<dbReference type="Gene3D" id="1.10.3900.10">
    <property type="entry name" value="YacF-like"/>
    <property type="match status" value="1"/>
</dbReference>
<accession>A0AAJ0UIQ2</accession>
<dbReference type="AlphaFoldDB" id="A0AAJ0UIQ2"/>